<evidence type="ECO:0000256" key="3">
    <source>
        <dbReference type="ARBA" id="ARBA00023098"/>
    </source>
</evidence>
<dbReference type="AlphaFoldDB" id="A0A914S5N3"/>
<reference evidence="5" key="1">
    <citation type="submission" date="2022-11" db="UniProtKB">
        <authorList>
            <consortium name="WormBaseParasite"/>
        </authorList>
    </citation>
    <scope>IDENTIFICATION</scope>
</reference>
<keyword evidence="3" id="KW-0443">Lipid metabolism</keyword>
<dbReference type="Gene3D" id="3.90.226.10">
    <property type="entry name" value="2-enoyl-CoA Hydratase, Chain A, domain 1"/>
    <property type="match status" value="1"/>
</dbReference>
<evidence type="ECO:0000313" key="5">
    <source>
        <dbReference type="WBParaSite" id="PEQ_0001364701-mRNA-1"/>
    </source>
</evidence>
<dbReference type="CDD" id="cd06558">
    <property type="entry name" value="crotonase-like"/>
    <property type="match status" value="1"/>
</dbReference>
<dbReference type="GO" id="GO:0005739">
    <property type="term" value="C:mitochondrion"/>
    <property type="evidence" value="ECO:0007669"/>
    <property type="project" value="TreeGrafter"/>
</dbReference>
<evidence type="ECO:0000256" key="2">
    <source>
        <dbReference type="ARBA" id="ARBA00022946"/>
    </source>
</evidence>
<protein>
    <submittedName>
        <fullName evidence="5">Enoyl-CoA hydratase</fullName>
    </submittedName>
</protein>
<dbReference type="InterPro" id="IPR052377">
    <property type="entry name" value="Mitochondrial_ECH-domain"/>
</dbReference>
<dbReference type="GO" id="GO:0016836">
    <property type="term" value="F:hydro-lyase activity"/>
    <property type="evidence" value="ECO:0007669"/>
    <property type="project" value="TreeGrafter"/>
</dbReference>
<dbReference type="GO" id="GO:0006631">
    <property type="term" value="P:fatty acid metabolic process"/>
    <property type="evidence" value="ECO:0007669"/>
    <property type="project" value="UniProtKB-KW"/>
</dbReference>
<dbReference type="PANTHER" id="PTHR43602:SF1">
    <property type="entry name" value="ENOYL-COA HYDRATASE DOMAIN-CONTAINING PROTEIN 3, MITOCHONDRIAL"/>
    <property type="match status" value="1"/>
</dbReference>
<accession>A0A914S5N3</accession>
<dbReference type="SUPFAM" id="SSF52096">
    <property type="entry name" value="ClpP/crotonase"/>
    <property type="match status" value="1"/>
</dbReference>
<keyword evidence="4" id="KW-1185">Reference proteome</keyword>
<evidence type="ECO:0000313" key="4">
    <source>
        <dbReference type="Proteomes" id="UP000887564"/>
    </source>
</evidence>
<evidence type="ECO:0000256" key="1">
    <source>
        <dbReference type="ARBA" id="ARBA00022832"/>
    </source>
</evidence>
<dbReference type="InterPro" id="IPR001753">
    <property type="entry name" value="Enoyl-CoA_hydra/iso"/>
</dbReference>
<dbReference type="InterPro" id="IPR029045">
    <property type="entry name" value="ClpP/crotonase-like_dom_sf"/>
</dbReference>
<dbReference type="Proteomes" id="UP000887564">
    <property type="component" value="Unplaced"/>
</dbReference>
<dbReference type="WBParaSite" id="PEQ_0001364701-mRNA-1">
    <property type="protein sequence ID" value="PEQ_0001364701-mRNA-1"/>
    <property type="gene ID" value="PEQ_0001364701"/>
</dbReference>
<name>A0A914S5N3_PAREQ</name>
<dbReference type="PANTHER" id="PTHR43602">
    <property type="match status" value="1"/>
</dbReference>
<sequence>MVPQQVNGIAAAAGCQLVATCDIVIAGKSSKFSTPGAKVGLFCSTPGIALARAVPRKLALDMLMTADFITAERKLLIIPQNLVTLLKDLKWSASLIG</sequence>
<proteinExistence type="predicted"/>
<keyword evidence="1" id="KW-0276">Fatty acid metabolism</keyword>
<organism evidence="4 5">
    <name type="scientific">Parascaris equorum</name>
    <name type="common">Equine roundworm</name>
    <dbReference type="NCBI Taxonomy" id="6256"/>
    <lineage>
        <taxon>Eukaryota</taxon>
        <taxon>Metazoa</taxon>
        <taxon>Ecdysozoa</taxon>
        <taxon>Nematoda</taxon>
        <taxon>Chromadorea</taxon>
        <taxon>Rhabditida</taxon>
        <taxon>Spirurina</taxon>
        <taxon>Ascaridomorpha</taxon>
        <taxon>Ascaridoidea</taxon>
        <taxon>Ascarididae</taxon>
        <taxon>Parascaris</taxon>
    </lineage>
</organism>
<dbReference type="Pfam" id="PF00378">
    <property type="entry name" value="ECH_1"/>
    <property type="match status" value="1"/>
</dbReference>
<keyword evidence="2" id="KW-0809">Transit peptide</keyword>